<name>A0A8J3A091_9PROT</name>
<dbReference type="EMBL" id="BMGZ01000001">
    <property type="protein sequence ID" value="GGH92448.1"/>
    <property type="molecule type" value="Genomic_DNA"/>
</dbReference>
<reference evidence="5" key="1">
    <citation type="journal article" date="2014" name="Int. J. Syst. Evol. Microbiol.">
        <title>Complete genome sequence of Corynebacterium casei LMG S-19264T (=DSM 44701T), isolated from a smear-ripened cheese.</title>
        <authorList>
            <consortium name="US DOE Joint Genome Institute (JGI-PGF)"/>
            <person name="Walter F."/>
            <person name="Albersmeier A."/>
            <person name="Kalinowski J."/>
            <person name="Ruckert C."/>
        </authorList>
    </citation>
    <scope>NUCLEOTIDE SEQUENCE</scope>
    <source>
        <strain evidence="5">CGMCC 1.14984</strain>
    </source>
</reference>
<dbReference type="Gene3D" id="2.60.220.20">
    <property type="entry name" value="putative beta-Galactosidase from caulobacter crescentus"/>
    <property type="match status" value="1"/>
</dbReference>
<dbReference type="GO" id="GO:0004565">
    <property type="term" value="F:beta-galactosidase activity"/>
    <property type="evidence" value="ECO:0007669"/>
    <property type="project" value="InterPro"/>
</dbReference>
<dbReference type="InterPro" id="IPR017853">
    <property type="entry name" value="GH"/>
</dbReference>
<comment type="caution">
    <text evidence="5">The sequence shown here is derived from an EMBL/GenBank/DDBJ whole genome shotgun (WGS) entry which is preliminary data.</text>
</comment>
<feature type="domain" description="Glycoside hydrolase family 42 N-terminal" evidence="3">
    <location>
        <begin position="105"/>
        <end position="265"/>
    </location>
</feature>
<protein>
    <submittedName>
        <fullName evidence="5">Beta-galactosidase</fullName>
    </submittedName>
</protein>
<dbReference type="FunFam" id="3.20.20.80:FF:000135">
    <property type="entry name" value="Beta-galactosidase, putative, bgl35A"/>
    <property type="match status" value="1"/>
</dbReference>
<sequence>MWKAGFLTGLMAIVAACDGASEVDTDVNDAAATQGQAGSGAGNSSTERTATKSVQAQVTALPEIISQDGRHMLRVDGEPFLMLAGQVNNSSNYASQLPEVWPAMDVLNANTVMMPVAWEQVEPVEGEFDFSFVDELVSQARENDKRLVLLWFATWKNTAPKYAPSWVKLDNERFPRIIHEDGELSYALSPMHRSTLEADKKAFIELMSHLKEIDPQHTVIMVQVQNESGVYGTDRDYGPEAQEVFEGQVPEALTSMRGLESGTWQEVFGDDAAEMFHAWHMASFIGEIAAAGREVYDLPMYTNAALRDPFYPGPAGGYASGGPTDNVIDIYLEAAPALEFVSPDIYMRQNEKVEAVLDLYATPDNALFISEIGNDDDYARFFFPSMGSGAIGFAPFGMDYTGYANYPLGGRLLSPETPERIEPFARNYRLVAPMAEKWAQLAFEGPVWGVAEPDDSADQAIDLSGPWSMDVHFDQWQFGMREWNMRDEIAQSVDVPEGNDYPNGGVIVAPLGENEFLITGYDARVFFGRDDDAPEVNWLIDTVEEGHYDEDGNWVMERIWNGDQTDYGLNFIDRPLLLRVRLATY</sequence>
<feature type="domain" description="DUF5597" evidence="4">
    <location>
        <begin position="424"/>
        <end position="571"/>
    </location>
</feature>
<gene>
    <name evidence="5" type="ORF">GCM10011355_01970</name>
</gene>
<dbReference type="PROSITE" id="PS51257">
    <property type="entry name" value="PROKAR_LIPOPROTEIN"/>
    <property type="match status" value="1"/>
</dbReference>
<dbReference type="GO" id="GO:0009341">
    <property type="term" value="C:beta-galactosidase complex"/>
    <property type="evidence" value="ECO:0007669"/>
    <property type="project" value="InterPro"/>
</dbReference>
<organism evidence="5 6">
    <name type="scientific">Aquisalinus luteolus</name>
    <dbReference type="NCBI Taxonomy" id="1566827"/>
    <lineage>
        <taxon>Bacteria</taxon>
        <taxon>Pseudomonadati</taxon>
        <taxon>Pseudomonadota</taxon>
        <taxon>Alphaproteobacteria</taxon>
        <taxon>Parvularculales</taxon>
        <taxon>Parvularculaceae</taxon>
        <taxon>Aquisalinus</taxon>
    </lineage>
</organism>
<dbReference type="AlphaFoldDB" id="A0A8J3A091"/>
<keyword evidence="2" id="KW-0326">Glycosidase</keyword>
<evidence type="ECO:0000259" key="4">
    <source>
        <dbReference type="Pfam" id="PF18120"/>
    </source>
</evidence>
<evidence type="ECO:0000259" key="3">
    <source>
        <dbReference type="Pfam" id="PF02449"/>
    </source>
</evidence>
<dbReference type="Gene3D" id="3.20.20.80">
    <property type="entry name" value="Glycosidases"/>
    <property type="match status" value="1"/>
</dbReference>
<reference evidence="5" key="2">
    <citation type="submission" date="2020-09" db="EMBL/GenBank/DDBJ databases">
        <authorList>
            <person name="Sun Q."/>
            <person name="Zhou Y."/>
        </authorList>
    </citation>
    <scope>NUCLEOTIDE SEQUENCE</scope>
    <source>
        <strain evidence="5">CGMCC 1.14984</strain>
    </source>
</reference>
<keyword evidence="1" id="KW-0378">Hydrolase</keyword>
<evidence type="ECO:0000313" key="6">
    <source>
        <dbReference type="Proteomes" id="UP000621856"/>
    </source>
</evidence>
<dbReference type="GO" id="GO:0005975">
    <property type="term" value="P:carbohydrate metabolic process"/>
    <property type="evidence" value="ECO:0007669"/>
    <property type="project" value="InterPro"/>
</dbReference>
<dbReference type="Pfam" id="PF18120">
    <property type="entry name" value="DUF5597"/>
    <property type="match status" value="1"/>
</dbReference>
<dbReference type="InterPro" id="IPR013529">
    <property type="entry name" value="Glyco_hydro_42_N"/>
</dbReference>
<evidence type="ECO:0000256" key="2">
    <source>
        <dbReference type="ARBA" id="ARBA00023295"/>
    </source>
</evidence>
<dbReference type="InterPro" id="IPR040719">
    <property type="entry name" value="DUF5597"/>
</dbReference>
<dbReference type="Proteomes" id="UP000621856">
    <property type="component" value="Unassembled WGS sequence"/>
</dbReference>
<dbReference type="SUPFAM" id="SSF51445">
    <property type="entry name" value="(Trans)glycosidases"/>
    <property type="match status" value="1"/>
</dbReference>
<proteinExistence type="predicted"/>
<accession>A0A8J3A091</accession>
<evidence type="ECO:0000313" key="5">
    <source>
        <dbReference type="EMBL" id="GGH92448.1"/>
    </source>
</evidence>
<dbReference type="Pfam" id="PF02449">
    <property type="entry name" value="Glyco_hydro_42"/>
    <property type="match status" value="1"/>
</dbReference>
<evidence type="ECO:0000256" key="1">
    <source>
        <dbReference type="ARBA" id="ARBA00022801"/>
    </source>
</evidence>